<comment type="caution">
    <text evidence="1">The sequence shown here is derived from an EMBL/GenBank/DDBJ whole genome shotgun (WGS) entry which is preliminary data.</text>
</comment>
<dbReference type="Proteomes" id="UP000266673">
    <property type="component" value="Unassembled WGS sequence"/>
</dbReference>
<gene>
    <name evidence="1" type="ORF">C2G38_2152777</name>
</gene>
<name>A0A397W6I9_9GLOM</name>
<reference evidence="1 2" key="1">
    <citation type="submission" date="2018-06" db="EMBL/GenBank/DDBJ databases">
        <title>Comparative genomics reveals the genomic features of Rhizophagus irregularis, R. cerebriforme, R. diaphanum and Gigaspora rosea, and their symbiotic lifestyle signature.</title>
        <authorList>
            <person name="Morin E."/>
            <person name="San Clemente H."/>
            <person name="Chen E.C.H."/>
            <person name="De La Providencia I."/>
            <person name="Hainaut M."/>
            <person name="Kuo A."/>
            <person name="Kohler A."/>
            <person name="Murat C."/>
            <person name="Tang N."/>
            <person name="Roy S."/>
            <person name="Loubradou J."/>
            <person name="Henrissat B."/>
            <person name="Grigoriev I.V."/>
            <person name="Corradi N."/>
            <person name="Roux C."/>
            <person name="Martin F.M."/>
        </authorList>
    </citation>
    <scope>NUCLEOTIDE SEQUENCE [LARGE SCALE GENOMIC DNA]</scope>
    <source>
        <strain evidence="1 2">DAOM 194757</strain>
    </source>
</reference>
<accession>A0A397W6I9</accession>
<evidence type="ECO:0000313" key="2">
    <source>
        <dbReference type="Proteomes" id="UP000266673"/>
    </source>
</evidence>
<protein>
    <submittedName>
        <fullName evidence="1">Uncharacterized protein</fullName>
    </submittedName>
</protein>
<organism evidence="1 2">
    <name type="scientific">Gigaspora rosea</name>
    <dbReference type="NCBI Taxonomy" id="44941"/>
    <lineage>
        <taxon>Eukaryota</taxon>
        <taxon>Fungi</taxon>
        <taxon>Fungi incertae sedis</taxon>
        <taxon>Mucoromycota</taxon>
        <taxon>Glomeromycotina</taxon>
        <taxon>Glomeromycetes</taxon>
        <taxon>Diversisporales</taxon>
        <taxon>Gigasporaceae</taxon>
        <taxon>Gigaspora</taxon>
    </lineage>
</organism>
<evidence type="ECO:0000313" key="1">
    <source>
        <dbReference type="EMBL" id="RIB30335.1"/>
    </source>
</evidence>
<proteinExistence type="predicted"/>
<dbReference type="EMBL" id="QKWP01000014">
    <property type="protein sequence ID" value="RIB30335.1"/>
    <property type="molecule type" value="Genomic_DNA"/>
</dbReference>
<keyword evidence="2" id="KW-1185">Reference proteome</keyword>
<sequence length="153" mass="17666">MRSAIDDDSVKFISQEIFEISCEIFDIIEDAGQNFVNAIKSCKEFVHNIIKSIPFMKLNDDQKRQCTLMLPQNSIPQLTVKDLGFVTCLRMSKNIKHDKKLFCAEIKTSMHTLEAIKKHTNQQNFNAIEEKLKTIHIATFDENSLEANKFLQN</sequence>
<dbReference type="AlphaFoldDB" id="A0A397W6I9"/>